<proteinExistence type="predicted"/>
<dbReference type="Pfam" id="PF01544">
    <property type="entry name" value="CorA"/>
    <property type="match status" value="1"/>
</dbReference>
<dbReference type="Gene3D" id="1.20.58.340">
    <property type="entry name" value="Magnesium transport protein CorA, transmembrane region"/>
    <property type="match status" value="1"/>
</dbReference>
<dbReference type="Pfam" id="PF12796">
    <property type="entry name" value="Ank_2"/>
    <property type="match status" value="1"/>
</dbReference>
<dbReference type="InterPro" id="IPR036770">
    <property type="entry name" value="Ankyrin_rpt-contain_sf"/>
</dbReference>
<evidence type="ECO:0000313" key="6">
    <source>
        <dbReference type="Proteomes" id="UP000664132"/>
    </source>
</evidence>
<keyword evidence="1" id="KW-0040">ANK repeat</keyword>
<dbReference type="GO" id="GO:0046873">
    <property type="term" value="F:metal ion transmembrane transporter activity"/>
    <property type="evidence" value="ECO:0007669"/>
    <property type="project" value="InterPro"/>
</dbReference>
<evidence type="ECO:0000313" key="5">
    <source>
        <dbReference type="EMBL" id="KAG4425441.1"/>
    </source>
</evidence>
<feature type="region of interest" description="Disordered" evidence="3">
    <location>
        <begin position="92"/>
        <end position="142"/>
    </location>
</feature>
<dbReference type="InterPro" id="IPR002110">
    <property type="entry name" value="Ankyrin_rpt"/>
</dbReference>
<dbReference type="EMBL" id="JAFJYH010000010">
    <property type="protein sequence ID" value="KAG4425441.1"/>
    <property type="molecule type" value="Genomic_DNA"/>
</dbReference>
<dbReference type="PANTHER" id="PTHR47685">
    <property type="entry name" value="MAGNESIUM TRANSPORT PROTEIN CORA"/>
    <property type="match status" value="1"/>
</dbReference>
<feature type="repeat" description="ANK" evidence="1">
    <location>
        <begin position="197"/>
        <end position="217"/>
    </location>
</feature>
<evidence type="ECO:0000256" key="2">
    <source>
        <dbReference type="SAM" id="Coils"/>
    </source>
</evidence>
<keyword evidence="4" id="KW-0812">Transmembrane</keyword>
<dbReference type="InterPro" id="IPR050829">
    <property type="entry name" value="CorA_MIT"/>
</dbReference>
<dbReference type="Gene3D" id="1.25.40.20">
    <property type="entry name" value="Ankyrin repeat-containing domain"/>
    <property type="match status" value="1"/>
</dbReference>
<gene>
    <name evidence="5" type="ORF">IFR04_001360</name>
</gene>
<feature type="compositionally biased region" description="Basic and acidic residues" evidence="3">
    <location>
        <begin position="9"/>
        <end position="23"/>
    </location>
</feature>
<evidence type="ECO:0000256" key="1">
    <source>
        <dbReference type="PROSITE-ProRule" id="PRU00023"/>
    </source>
</evidence>
<dbReference type="PANTHER" id="PTHR47685:SF1">
    <property type="entry name" value="MAGNESIUM TRANSPORT PROTEIN CORA"/>
    <property type="match status" value="1"/>
</dbReference>
<sequence length="1115" mass="126740">MASSPGIADGEHKPLAYSVDRRNSVTPNQNQRHRLASVITIEEPIMEGSRLSTRQSRGSVDTSSTSLRPSLTSRRPSLAQNVLERISSISSRLSEAPSSLSNTQDTLPISQYDGPVLQGPRKKGRKQRPRARRQKSSLTRTHGDFLASQAGALEHQSVSADARSPLLEGISESDLEAVKSIIADKSYLSGGEKIGKPLHAAALAGNEEILKVLLDSGDFKINDRDSRERTALYAARSRGHNSIAQLLLANGAKELSSEESRIAVIELKQWHAYEPQMNTLAPASLFHEQTIEDAEVTAEPESDQDADPIPVLQTNGVDSEYEHIYKLEVGSCENIKDMREVVNKKREAAQKEGKWVKGPMSTPSATPKDFVPMKHKHVRFPGFGFEIPIVEFDFTTSNRGHRVISPAPTVDNLLYGVQGVDSITRGDGPSADGWAEDLIRKIYEKRGPKEQQKRDVILRREPFSTNDDPMKPVLLDPRPQARSLRPLCRNMTLDCDGNTRMATALNLRIPFVHWETEANRSEMHHVMETVREGYKHDLDNRDLQRKIPDLKIIQNFRKWTKNEKLLCAYLYSNLPVHPRRTLDQFYYHMLEDTEHRDKDQVITRYYHNVWRRSHDLPVDEDEYNYGRPASAAPSSGFTLDNLELPKFEMTNGVSPVRRAVTSTSHNRMNEETPNILSSRRNTMVEQIEEDFQEPKEEAHVLMVDQLWLWILDENTIITSFPQNWTHDDEKHQDESDPKDVLKSIQKYLTLVNRPPLESVYDLAQLIVYKCLATFCNKPTPYGPMQILDVYESAIASVTDEETKLFNKFATESKDAWSKERTTPEHGRTPEELYNIDKEIEQLKEIKDIQDELHILSVLLESQIPVLQEASDALGKPAEAPGPKAKASVTSQNGRLVQNNIGQSVPYSSEFDFERLHKMVQEQELRVKGLKDQAEQANKALNHLLDLKQKQANVSEARSARWTAESTKQQGNIMVLFTLVTIIFAPLSLLATIFSLRVVEFPTTLHMRFVLKYMFIIAIAVIVPLMGLVVYTTRHAIGKVAQRIQQRMRTRKWFHQITWQRQLHTFGKKWDGDDGENASSVTQVPHSEPEQTEKSRLRLKIWKARKKMVDDAEKGA</sequence>
<dbReference type="PROSITE" id="PS50088">
    <property type="entry name" value="ANK_REPEAT"/>
    <property type="match status" value="1"/>
</dbReference>
<feature type="compositionally biased region" description="Low complexity" evidence="3">
    <location>
        <begin position="92"/>
        <end position="101"/>
    </location>
</feature>
<evidence type="ECO:0000256" key="3">
    <source>
        <dbReference type="SAM" id="MobiDB-lite"/>
    </source>
</evidence>
<dbReference type="SUPFAM" id="SSF48403">
    <property type="entry name" value="Ankyrin repeat"/>
    <property type="match status" value="1"/>
</dbReference>
<dbReference type="OrthoDB" id="341259at2759"/>
<feature type="compositionally biased region" description="Low complexity" evidence="3">
    <location>
        <begin position="62"/>
        <end position="79"/>
    </location>
</feature>
<feature type="coiled-coil region" evidence="2">
    <location>
        <begin position="912"/>
        <end position="950"/>
    </location>
</feature>
<organism evidence="5 6">
    <name type="scientific">Cadophora malorum</name>
    <dbReference type="NCBI Taxonomy" id="108018"/>
    <lineage>
        <taxon>Eukaryota</taxon>
        <taxon>Fungi</taxon>
        <taxon>Dikarya</taxon>
        <taxon>Ascomycota</taxon>
        <taxon>Pezizomycotina</taxon>
        <taxon>Leotiomycetes</taxon>
        <taxon>Helotiales</taxon>
        <taxon>Ploettnerulaceae</taxon>
        <taxon>Cadophora</taxon>
    </lineage>
</organism>
<dbReference type="GO" id="GO:0016020">
    <property type="term" value="C:membrane"/>
    <property type="evidence" value="ECO:0007669"/>
    <property type="project" value="InterPro"/>
</dbReference>
<reference evidence="5" key="1">
    <citation type="submission" date="2021-02" db="EMBL/GenBank/DDBJ databases">
        <title>Genome sequence Cadophora malorum strain M34.</title>
        <authorList>
            <person name="Stefanovic E."/>
            <person name="Vu D."/>
            <person name="Scully C."/>
            <person name="Dijksterhuis J."/>
            <person name="Roader J."/>
            <person name="Houbraken J."/>
        </authorList>
    </citation>
    <scope>NUCLEOTIDE SEQUENCE</scope>
    <source>
        <strain evidence="5">M34</strain>
    </source>
</reference>
<name>A0A8H7WIB8_9HELO</name>
<accession>A0A8H7WIB8</accession>
<feature type="region of interest" description="Disordered" evidence="3">
    <location>
        <begin position="1"/>
        <end position="79"/>
    </location>
</feature>
<dbReference type="InterPro" id="IPR002523">
    <property type="entry name" value="MgTranspt_CorA/ZnTranspt_ZntB"/>
</dbReference>
<keyword evidence="4" id="KW-0472">Membrane</keyword>
<keyword evidence="2" id="KW-0175">Coiled coil</keyword>
<evidence type="ECO:0000256" key="4">
    <source>
        <dbReference type="SAM" id="Phobius"/>
    </source>
</evidence>
<dbReference type="PROSITE" id="PS50297">
    <property type="entry name" value="ANK_REP_REGION"/>
    <property type="match status" value="1"/>
</dbReference>
<keyword evidence="6" id="KW-1185">Reference proteome</keyword>
<dbReference type="Proteomes" id="UP000664132">
    <property type="component" value="Unassembled WGS sequence"/>
</dbReference>
<keyword evidence="4" id="KW-1133">Transmembrane helix</keyword>
<feature type="compositionally biased region" description="Basic residues" evidence="3">
    <location>
        <begin position="120"/>
        <end position="135"/>
    </location>
</feature>
<feature type="transmembrane region" description="Helical" evidence="4">
    <location>
        <begin position="972"/>
        <end position="997"/>
    </location>
</feature>
<dbReference type="AlphaFoldDB" id="A0A8H7WIB8"/>
<feature type="compositionally biased region" description="Polar residues" evidence="3">
    <location>
        <begin position="50"/>
        <end position="61"/>
    </location>
</feature>
<protein>
    <recommendedName>
        <fullName evidence="7">Ankyrin repeat protein</fullName>
    </recommendedName>
</protein>
<comment type="caution">
    <text evidence="5">The sequence shown here is derived from an EMBL/GenBank/DDBJ whole genome shotgun (WGS) entry which is preliminary data.</text>
</comment>
<feature type="region of interest" description="Disordered" evidence="3">
    <location>
        <begin position="1074"/>
        <end position="1094"/>
    </location>
</feature>
<evidence type="ECO:0008006" key="7">
    <source>
        <dbReference type="Google" id="ProtNLM"/>
    </source>
</evidence>
<dbReference type="SMART" id="SM00248">
    <property type="entry name" value="ANK"/>
    <property type="match status" value="2"/>
</dbReference>
<feature type="transmembrane region" description="Helical" evidence="4">
    <location>
        <begin position="1009"/>
        <end position="1030"/>
    </location>
</feature>